<accession>A0ABD3HGW1</accession>
<gene>
    <name evidence="1" type="ORF">R1sor_016390</name>
</gene>
<name>A0ABD3HGW1_9MARC</name>
<dbReference type="AlphaFoldDB" id="A0ABD3HGW1"/>
<proteinExistence type="predicted"/>
<evidence type="ECO:0000313" key="2">
    <source>
        <dbReference type="Proteomes" id="UP001633002"/>
    </source>
</evidence>
<comment type="caution">
    <text evidence="1">The sequence shown here is derived from an EMBL/GenBank/DDBJ whole genome shotgun (WGS) entry which is preliminary data.</text>
</comment>
<protein>
    <submittedName>
        <fullName evidence="1">Uncharacterized protein</fullName>
    </submittedName>
</protein>
<dbReference type="Proteomes" id="UP001633002">
    <property type="component" value="Unassembled WGS sequence"/>
</dbReference>
<evidence type="ECO:0000313" key="1">
    <source>
        <dbReference type="EMBL" id="KAL3690081.1"/>
    </source>
</evidence>
<keyword evidence="2" id="KW-1185">Reference proteome</keyword>
<organism evidence="1 2">
    <name type="scientific">Riccia sorocarpa</name>
    <dbReference type="NCBI Taxonomy" id="122646"/>
    <lineage>
        <taxon>Eukaryota</taxon>
        <taxon>Viridiplantae</taxon>
        <taxon>Streptophyta</taxon>
        <taxon>Embryophyta</taxon>
        <taxon>Marchantiophyta</taxon>
        <taxon>Marchantiopsida</taxon>
        <taxon>Marchantiidae</taxon>
        <taxon>Marchantiales</taxon>
        <taxon>Ricciaceae</taxon>
        <taxon>Riccia</taxon>
    </lineage>
</organism>
<reference evidence="1 2" key="1">
    <citation type="submission" date="2024-09" db="EMBL/GenBank/DDBJ databases">
        <title>Chromosome-scale assembly of Riccia sorocarpa.</title>
        <authorList>
            <person name="Paukszto L."/>
        </authorList>
    </citation>
    <scope>NUCLEOTIDE SEQUENCE [LARGE SCALE GENOMIC DNA]</scope>
    <source>
        <strain evidence="1">LP-2024</strain>
        <tissue evidence="1">Aerial parts of the thallus</tissue>
    </source>
</reference>
<sequence>MNEAISKTPQLAEIPISLNGDIRTTTVKRKSSYGTGIMQNDTHRHDKVAKTQQAMKFVRGRLQFGPELDDPTCYARAAKTAIPAGTSNIVAQNCTASPVDVLEPTTTKTANPAGTTNTVAQNYTASPVYDHEPTTTKTAKSSGKIVAANCNASPEYVPELTTPTATTHAGTFSTRHGLNVNAASTYRGLAEVAGPTICPAYHEPDSLPTDPCGPQCKTQMPPVPTVIPVQIGTGLTHDEVDFVTSNGFVLVRRTHVQMSKALPSESEIKVLVDAYPKRVHDFPRDHRFKDLSKADTFEDLPNETGEGQVNSNEGGVFMDNYIGKRLRKTVQNHVRTRIFTTVHCSDLLFSFVLLPRFLGA</sequence>
<dbReference type="EMBL" id="JBJQOH010000004">
    <property type="protein sequence ID" value="KAL3690081.1"/>
    <property type="molecule type" value="Genomic_DNA"/>
</dbReference>